<dbReference type="AlphaFoldDB" id="A0A5N6QS63"/>
<evidence type="ECO:0000256" key="1">
    <source>
        <dbReference type="SAM" id="Phobius"/>
    </source>
</evidence>
<keyword evidence="1" id="KW-1133">Transmembrane helix</keyword>
<keyword evidence="3" id="KW-1185">Reference proteome</keyword>
<organism evidence="2 3">
    <name type="scientific">Carpinus fangiana</name>
    <dbReference type="NCBI Taxonomy" id="176857"/>
    <lineage>
        <taxon>Eukaryota</taxon>
        <taxon>Viridiplantae</taxon>
        <taxon>Streptophyta</taxon>
        <taxon>Embryophyta</taxon>
        <taxon>Tracheophyta</taxon>
        <taxon>Spermatophyta</taxon>
        <taxon>Magnoliopsida</taxon>
        <taxon>eudicotyledons</taxon>
        <taxon>Gunneridae</taxon>
        <taxon>Pentapetalae</taxon>
        <taxon>rosids</taxon>
        <taxon>fabids</taxon>
        <taxon>Fagales</taxon>
        <taxon>Betulaceae</taxon>
        <taxon>Carpinus</taxon>
    </lineage>
</organism>
<name>A0A5N6QS63_9ROSI</name>
<proteinExistence type="predicted"/>
<sequence>MITLPTILPGIITATVIHQIWGFILVFSKSVLKQLILFRYPFGCLDFLKQPARILQIGVQRQNFNEMK</sequence>
<feature type="transmembrane region" description="Helical" evidence="1">
    <location>
        <begin position="6"/>
        <end position="27"/>
    </location>
</feature>
<evidence type="ECO:0000313" key="3">
    <source>
        <dbReference type="Proteomes" id="UP000327013"/>
    </source>
</evidence>
<protein>
    <submittedName>
        <fullName evidence="2">Uncharacterized protein</fullName>
    </submittedName>
</protein>
<keyword evidence="1" id="KW-0812">Transmembrane</keyword>
<accession>A0A5N6QS63</accession>
<dbReference type="EMBL" id="CM017322">
    <property type="protein sequence ID" value="KAE8010007.1"/>
    <property type="molecule type" value="Genomic_DNA"/>
</dbReference>
<keyword evidence="1" id="KW-0472">Membrane</keyword>
<gene>
    <name evidence="2" type="ORF">FH972_006405</name>
</gene>
<dbReference type="Proteomes" id="UP000327013">
    <property type="component" value="Chromosome 2"/>
</dbReference>
<evidence type="ECO:0000313" key="2">
    <source>
        <dbReference type="EMBL" id="KAE8010007.1"/>
    </source>
</evidence>
<reference evidence="2 3" key="1">
    <citation type="submission" date="2019-06" db="EMBL/GenBank/DDBJ databases">
        <title>A chromosomal-level reference genome of Carpinus fangiana (Coryloideae, Betulaceae).</title>
        <authorList>
            <person name="Yang X."/>
            <person name="Wang Z."/>
            <person name="Zhang L."/>
            <person name="Hao G."/>
            <person name="Liu J."/>
            <person name="Yang Y."/>
        </authorList>
    </citation>
    <scope>NUCLEOTIDE SEQUENCE [LARGE SCALE GENOMIC DNA]</scope>
    <source>
        <strain evidence="2">Cfa_2016G</strain>
        <tissue evidence="2">Leaf</tissue>
    </source>
</reference>